<dbReference type="SUPFAM" id="SSF54534">
    <property type="entry name" value="FKBP-like"/>
    <property type="match status" value="1"/>
</dbReference>
<accession>I0YYQ3</accession>
<evidence type="ECO:0000313" key="7">
    <source>
        <dbReference type="EMBL" id="EIE23522.1"/>
    </source>
</evidence>
<feature type="non-terminal residue" evidence="7">
    <location>
        <position position="1"/>
    </location>
</feature>
<evidence type="ECO:0000256" key="4">
    <source>
        <dbReference type="ARBA" id="ARBA00023235"/>
    </source>
</evidence>
<evidence type="ECO:0000313" key="8">
    <source>
        <dbReference type="Proteomes" id="UP000007264"/>
    </source>
</evidence>
<dbReference type="Gene3D" id="3.10.50.40">
    <property type="match status" value="1"/>
</dbReference>
<dbReference type="Proteomes" id="UP000007264">
    <property type="component" value="Unassembled WGS sequence"/>
</dbReference>
<proteinExistence type="predicted"/>
<dbReference type="EMBL" id="AGSI01000007">
    <property type="protein sequence ID" value="EIE23522.1"/>
    <property type="molecule type" value="Genomic_DNA"/>
</dbReference>
<comment type="caution">
    <text evidence="7">The sequence shown here is derived from an EMBL/GenBank/DDBJ whole genome shotgun (WGS) entry which is preliminary data.</text>
</comment>
<dbReference type="PANTHER" id="PTHR43811:SF19">
    <property type="entry name" value="39 KDA FK506-BINDING NUCLEAR PROTEIN"/>
    <property type="match status" value="1"/>
</dbReference>
<dbReference type="GO" id="GO:0003755">
    <property type="term" value="F:peptidyl-prolyl cis-trans isomerase activity"/>
    <property type="evidence" value="ECO:0007669"/>
    <property type="project" value="UniProtKB-KW"/>
</dbReference>
<evidence type="ECO:0000256" key="3">
    <source>
        <dbReference type="ARBA" id="ARBA00023110"/>
    </source>
</evidence>
<organism evidence="7 8">
    <name type="scientific">Coccomyxa subellipsoidea (strain C-169)</name>
    <name type="common">Green microalga</name>
    <dbReference type="NCBI Taxonomy" id="574566"/>
    <lineage>
        <taxon>Eukaryota</taxon>
        <taxon>Viridiplantae</taxon>
        <taxon>Chlorophyta</taxon>
        <taxon>core chlorophytes</taxon>
        <taxon>Trebouxiophyceae</taxon>
        <taxon>Trebouxiophyceae incertae sedis</taxon>
        <taxon>Coccomyxaceae</taxon>
        <taxon>Coccomyxa</taxon>
        <taxon>Coccomyxa subellipsoidea</taxon>
    </lineage>
</organism>
<dbReference type="OrthoDB" id="1902587at2759"/>
<evidence type="ECO:0000256" key="2">
    <source>
        <dbReference type="ARBA" id="ARBA00013194"/>
    </source>
</evidence>
<evidence type="ECO:0000256" key="5">
    <source>
        <dbReference type="PROSITE-ProRule" id="PRU00277"/>
    </source>
</evidence>
<feature type="domain" description="PPIase FKBP-type" evidence="6">
    <location>
        <begin position="6"/>
        <end position="94"/>
    </location>
</feature>
<evidence type="ECO:0000259" key="6">
    <source>
        <dbReference type="PROSITE" id="PS50059"/>
    </source>
</evidence>
<dbReference type="KEGG" id="csl:COCSUDRAFT_15215"/>
<dbReference type="FunFam" id="3.10.50.40:FF:000006">
    <property type="entry name" value="Peptidyl-prolyl cis-trans isomerase"/>
    <property type="match status" value="1"/>
</dbReference>
<dbReference type="eggNOG" id="KOG0552">
    <property type="taxonomic scope" value="Eukaryota"/>
</dbReference>
<keyword evidence="3 5" id="KW-0697">Rotamase</keyword>
<name>I0YYQ3_COCSC</name>
<keyword evidence="4 5" id="KW-0413">Isomerase</keyword>
<sequence length="96" mass="10405">QLAKLGQKVGVRYRGTLAKSGKVFDETKGNKTFSFRLGVGEVIKGWDRGVVGMRVGDKRRLTVPPQMAYGTSGVRGAIPPNATLNFDVELVDVKGR</sequence>
<comment type="catalytic activity">
    <reaction evidence="1 5">
        <text>[protein]-peptidylproline (omega=180) = [protein]-peptidylproline (omega=0)</text>
        <dbReference type="Rhea" id="RHEA:16237"/>
        <dbReference type="Rhea" id="RHEA-COMP:10747"/>
        <dbReference type="Rhea" id="RHEA-COMP:10748"/>
        <dbReference type="ChEBI" id="CHEBI:83833"/>
        <dbReference type="ChEBI" id="CHEBI:83834"/>
        <dbReference type="EC" id="5.2.1.8"/>
    </reaction>
</comment>
<dbReference type="GeneID" id="17041514"/>
<dbReference type="PROSITE" id="PS50059">
    <property type="entry name" value="FKBP_PPIASE"/>
    <property type="match status" value="1"/>
</dbReference>
<dbReference type="Pfam" id="PF00254">
    <property type="entry name" value="FKBP_C"/>
    <property type="match status" value="1"/>
</dbReference>
<protein>
    <recommendedName>
        <fullName evidence="2 5">peptidylprolyl isomerase</fullName>
        <ecNumber evidence="2 5">5.2.1.8</ecNumber>
    </recommendedName>
</protein>
<dbReference type="InterPro" id="IPR046357">
    <property type="entry name" value="PPIase_dom_sf"/>
</dbReference>
<keyword evidence="8" id="KW-1185">Reference proteome</keyword>
<dbReference type="EC" id="5.2.1.8" evidence="2 5"/>
<evidence type="ECO:0000256" key="1">
    <source>
        <dbReference type="ARBA" id="ARBA00000971"/>
    </source>
</evidence>
<dbReference type="AlphaFoldDB" id="I0YYQ3"/>
<dbReference type="STRING" id="574566.I0YYQ3"/>
<dbReference type="RefSeq" id="XP_005648066.1">
    <property type="nucleotide sequence ID" value="XM_005648009.1"/>
</dbReference>
<dbReference type="PANTHER" id="PTHR43811">
    <property type="entry name" value="FKBP-TYPE PEPTIDYL-PROLYL CIS-TRANS ISOMERASE FKPA"/>
    <property type="match status" value="1"/>
</dbReference>
<dbReference type="InterPro" id="IPR001179">
    <property type="entry name" value="PPIase_FKBP_dom"/>
</dbReference>
<reference evidence="7 8" key="1">
    <citation type="journal article" date="2012" name="Genome Biol.">
        <title>The genome of the polar eukaryotic microalga coccomyxa subellipsoidea reveals traits of cold adaptation.</title>
        <authorList>
            <person name="Blanc G."/>
            <person name="Agarkova I."/>
            <person name="Grimwood J."/>
            <person name="Kuo A."/>
            <person name="Brueggeman A."/>
            <person name="Dunigan D."/>
            <person name="Gurnon J."/>
            <person name="Ladunga I."/>
            <person name="Lindquist E."/>
            <person name="Lucas S."/>
            <person name="Pangilinan J."/>
            <person name="Proschold T."/>
            <person name="Salamov A."/>
            <person name="Schmutz J."/>
            <person name="Weeks D."/>
            <person name="Yamada T."/>
            <person name="Claverie J.M."/>
            <person name="Grigoriev I."/>
            <person name="Van Etten J."/>
            <person name="Lomsadze A."/>
            <person name="Borodovsky M."/>
        </authorList>
    </citation>
    <scope>NUCLEOTIDE SEQUENCE [LARGE SCALE GENOMIC DNA]</scope>
    <source>
        <strain evidence="7 8">C-169</strain>
    </source>
</reference>
<gene>
    <name evidence="7" type="ORF">COCSUDRAFT_15215</name>
</gene>